<accession>A0A2W4U2Q2</accession>
<dbReference type="Proteomes" id="UP000249354">
    <property type="component" value="Unassembled WGS sequence"/>
</dbReference>
<evidence type="ECO:0000256" key="1">
    <source>
        <dbReference type="SAM" id="SignalP"/>
    </source>
</evidence>
<dbReference type="PROSITE" id="PS51257">
    <property type="entry name" value="PROKAR_LIPOPROTEIN"/>
    <property type="match status" value="1"/>
</dbReference>
<dbReference type="AlphaFoldDB" id="A0A2W4U2Q2"/>
<dbReference type="EMBL" id="QBMC01000110">
    <property type="protein sequence ID" value="PZO14344.1"/>
    <property type="molecule type" value="Genomic_DNA"/>
</dbReference>
<reference evidence="3" key="1">
    <citation type="submission" date="2018-04" db="EMBL/GenBank/DDBJ databases">
        <authorList>
            <person name="Cornet L."/>
        </authorList>
    </citation>
    <scope>NUCLEOTIDE SEQUENCE [LARGE SCALE GENOMIC DNA]</scope>
</reference>
<name>A0A2W4U2Q2_9CYAN</name>
<proteinExistence type="predicted"/>
<evidence type="ECO:0000313" key="2">
    <source>
        <dbReference type="EMBL" id="PZO14344.1"/>
    </source>
</evidence>
<reference evidence="2 3" key="2">
    <citation type="submission" date="2018-06" db="EMBL/GenBank/DDBJ databases">
        <title>Metagenomic assembly of (sub)arctic Cyanobacteria and their associated microbiome from non-axenic cultures.</title>
        <authorList>
            <person name="Baurain D."/>
        </authorList>
    </citation>
    <scope>NUCLEOTIDE SEQUENCE [LARGE SCALE GENOMIC DNA]</scope>
    <source>
        <strain evidence="2">ULC129bin1</strain>
    </source>
</reference>
<keyword evidence="1" id="KW-0732">Signal</keyword>
<sequence>MKTQLLRHLTKLGGAIALSLSLALTACDAAPELDNVDADVDVPTDQAAVPSDAEVGGANAVDDLGSLIGETVTISTKVTEVISPNMFTAFDEESMRGEEILILTETATLAVDDNVEVTGDVMTFDEAAINKAYNVTLEPNVVEAYTGKPYIAAKALEPVD</sequence>
<evidence type="ECO:0008006" key="4">
    <source>
        <dbReference type="Google" id="ProtNLM"/>
    </source>
</evidence>
<comment type="caution">
    <text evidence="2">The sequence shown here is derived from an EMBL/GenBank/DDBJ whole genome shotgun (WGS) entry which is preliminary data.</text>
</comment>
<evidence type="ECO:0000313" key="3">
    <source>
        <dbReference type="Proteomes" id="UP000249354"/>
    </source>
</evidence>
<feature type="chain" id="PRO_5015959419" description="DUF5666 domain-containing protein" evidence="1">
    <location>
        <begin position="30"/>
        <end position="160"/>
    </location>
</feature>
<feature type="signal peptide" evidence="1">
    <location>
        <begin position="1"/>
        <end position="29"/>
    </location>
</feature>
<gene>
    <name evidence="2" type="ORF">DCF25_15085</name>
</gene>
<protein>
    <recommendedName>
        <fullName evidence="4">DUF5666 domain-containing protein</fullName>
    </recommendedName>
</protein>
<organism evidence="2 3">
    <name type="scientific">Leptolyngbya foveolarum</name>
    <dbReference type="NCBI Taxonomy" id="47253"/>
    <lineage>
        <taxon>Bacteria</taxon>
        <taxon>Bacillati</taxon>
        <taxon>Cyanobacteriota</taxon>
        <taxon>Cyanophyceae</taxon>
        <taxon>Leptolyngbyales</taxon>
        <taxon>Leptolyngbyaceae</taxon>
        <taxon>Leptolyngbya group</taxon>
        <taxon>Leptolyngbya</taxon>
    </lineage>
</organism>